<feature type="transmembrane region" description="Helical" evidence="1">
    <location>
        <begin position="193"/>
        <end position="210"/>
    </location>
</feature>
<dbReference type="InterPro" id="IPR043128">
    <property type="entry name" value="Rev_trsase/Diguanyl_cyclase"/>
</dbReference>
<keyword evidence="1" id="KW-1133">Transmembrane helix</keyword>
<evidence type="ECO:0000256" key="1">
    <source>
        <dbReference type="SAM" id="Phobius"/>
    </source>
</evidence>
<dbReference type="EMBL" id="SOBG01000001">
    <property type="protein sequence ID" value="TDT72571.1"/>
    <property type="molecule type" value="Genomic_DNA"/>
</dbReference>
<feature type="domain" description="GGDEF" evidence="2">
    <location>
        <begin position="383"/>
        <end position="502"/>
    </location>
</feature>
<dbReference type="GO" id="GO:1902201">
    <property type="term" value="P:negative regulation of bacterial-type flagellum-dependent cell motility"/>
    <property type="evidence" value="ECO:0007669"/>
    <property type="project" value="TreeGrafter"/>
</dbReference>
<feature type="transmembrane region" description="Helical" evidence="1">
    <location>
        <begin position="275"/>
        <end position="293"/>
    </location>
</feature>
<protein>
    <submittedName>
        <fullName evidence="3">Diguanylate cyclase (GGDEF)-like protein</fullName>
    </submittedName>
</protein>
<dbReference type="GO" id="GO:0005886">
    <property type="term" value="C:plasma membrane"/>
    <property type="evidence" value="ECO:0007669"/>
    <property type="project" value="TreeGrafter"/>
</dbReference>
<keyword evidence="1" id="KW-0812">Transmembrane</keyword>
<evidence type="ECO:0000313" key="4">
    <source>
        <dbReference type="Proteomes" id="UP000294678"/>
    </source>
</evidence>
<keyword evidence="1" id="KW-0472">Membrane</keyword>
<feature type="transmembrane region" description="Helical" evidence="1">
    <location>
        <begin position="251"/>
        <end position="269"/>
    </location>
</feature>
<evidence type="ECO:0000259" key="2">
    <source>
        <dbReference type="PROSITE" id="PS50887"/>
    </source>
</evidence>
<dbReference type="Gene3D" id="3.30.70.270">
    <property type="match status" value="1"/>
</dbReference>
<dbReference type="NCBIfam" id="TIGR00254">
    <property type="entry name" value="GGDEF"/>
    <property type="match status" value="1"/>
</dbReference>
<sequence>MNKGKNSLFSIVGILLFFLLRFASNEININHGFYKLKTWYTEEGKKVDIPLIRDINGGEITLKTSFKKKEGEYLLVFPIISSNYTEVYLNGKLLKKIGYNKNILMDTFLMPQGILLPKLKESNNLEVKIFSLGNAGINISPFLLPVNKFYYYNIIYFFNYYLISIMNGVLLFTIVIFSFFLFSKNKNKSKKDVYFFISIILLYIFTRDIYYSPYINRDTYFIIKKIVYISLMSSLFIFLQSHNNKSLLKKFFQCILLIPIIFFMFSKNYLMLYNYFNEFIPIGIVTMFYIIYLNRKNNKINIIFTFLLLTALNDYFIHYFPIMEHRFLFSYGLLSYSIFVVLIVIDEIKYLNLKLSYFQTKAITDPLTGIYNREYLDKISLTNNDYLVFIDINDLKIINDKYGHNIGDLIIVHIIDSIKKYLNKNECIIRYGGDEFIVVMKNSKKTMIKIIFKSIQEEIKKFTIPLSISYGIVKFEKNIKHTIDKADKIMYIMKTNMKNKKV</sequence>
<organism evidence="3 4">
    <name type="scientific">Hypnocyclicus thermotrophus</name>
    <dbReference type="NCBI Taxonomy" id="1627895"/>
    <lineage>
        <taxon>Bacteria</taxon>
        <taxon>Fusobacteriati</taxon>
        <taxon>Fusobacteriota</taxon>
        <taxon>Fusobacteriia</taxon>
        <taxon>Fusobacteriales</taxon>
        <taxon>Fusobacteriaceae</taxon>
        <taxon>Hypnocyclicus</taxon>
    </lineage>
</organism>
<dbReference type="CDD" id="cd01949">
    <property type="entry name" value="GGDEF"/>
    <property type="match status" value="1"/>
</dbReference>
<reference evidence="3 4" key="1">
    <citation type="submission" date="2019-03" db="EMBL/GenBank/DDBJ databases">
        <title>Genomic Encyclopedia of Type Strains, Phase IV (KMG-IV): sequencing the most valuable type-strain genomes for metagenomic binning, comparative biology and taxonomic classification.</title>
        <authorList>
            <person name="Goeker M."/>
        </authorList>
    </citation>
    <scope>NUCLEOTIDE SEQUENCE [LARGE SCALE GENOMIC DNA]</scope>
    <source>
        <strain evidence="3 4">DSM 100055</strain>
    </source>
</reference>
<accession>A0AA46E0N0</accession>
<feature type="transmembrane region" description="Helical" evidence="1">
    <location>
        <begin position="222"/>
        <end position="239"/>
    </location>
</feature>
<dbReference type="Proteomes" id="UP000294678">
    <property type="component" value="Unassembled WGS sequence"/>
</dbReference>
<dbReference type="InterPro" id="IPR000160">
    <property type="entry name" value="GGDEF_dom"/>
</dbReference>
<dbReference type="RefSeq" id="WP_134112284.1">
    <property type="nucleotide sequence ID" value="NZ_SOBG01000001.1"/>
</dbReference>
<proteinExistence type="predicted"/>
<dbReference type="SUPFAM" id="SSF55073">
    <property type="entry name" value="Nucleotide cyclase"/>
    <property type="match status" value="1"/>
</dbReference>
<feature type="transmembrane region" description="Helical" evidence="1">
    <location>
        <begin position="158"/>
        <end position="181"/>
    </location>
</feature>
<gene>
    <name evidence="3" type="ORF">EV215_0381</name>
</gene>
<dbReference type="SMART" id="SM00267">
    <property type="entry name" value="GGDEF"/>
    <property type="match status" value="1"/>
</dbReference>
<dbReference type="InterPro" id="IPR029787">
    <property type="entry name" value="Nucleotide_cyclase"/>
</dbReference>
<evidence type="ECO:0000313" key="3">
    <source>
        <dbReference type="EMBL" id="TDT72571.1"/>
    </source>
</evidence>
<dbReference type="PROSITE" id="PS50887">
    <property type="entry name" value="GGDEF"/>
    <property type="match status" value="1"/>
</dbReference>
<dbReference type="InterPro" id="IPR050469">
    <property type="entry name" value="Diguanylate_Cyclase"/>
</dbReference>
<dbReference type="PANTHER" id="PTHR45138:SF9">
    <property type="entry name" value="DIGUANYLATE CYCLASE DGCM-RELATED"/>
    <property type="match status" value="1"/>
</dbReference>
<name>A0AA46E0N0_9FUSO</name>
<dbReference type="PANTHER" id="PTHR45138">
    <property type="entry name" value="REGULATORY COMPONENTS OF SENSORY TRANSDUCTION SYSTEM"/>
    <property type="match status" value="1"/>
</dbReference>
<keyword evidence="4" id="KW-1185">Reference proteome</keyword>
<dbReference type="Pfam" id="PF00990">
    <property type="entry name" value="GGDEF"/>
    <property type="match status" value="1"/>
</dbReference>
<feature type="transmembrane region" description="Helical" evidence="1">
    <location>
        <begin position="327"/>
        <end position="345"/>
    </location>
</feature>
<dbReference type="GO" id="GO:0043709">
    <property type="term" value="P:cell adhesion involved in single-species biofilm formation"/>
    <property type="evidence" value="ECO:0007669"/>
    <property type="project" value="TreeGrafter"/>
</dbReference>
<dbReference type="GO" id="GO:0052621">
    <property type="term" value="F:diguanylate cyclase activity"/>
    <property type="evidence" value="ECO:0007669"/>
    <property type="project" value="TreeGrafter"/>
</dbReference>
<comment type="caution">
    <text evidence="3">The sequence shown here is derived from an EMBL/GenBank/DDBJ whole genome shotgun (WGS) entry which is preliminary data.</text>
</comment>
<dbReference type="AlphaFoldDB" id="A0AA46E0N0"/>
<feature type="transmembrane region" description="Helical" evidence="1">
    <location>
        <begin position="300"/>
        <end position="321"/>
    </location>
</feature>